<proteinExistence type="predicted"/>
<name>A0AAN1SZ61_9PROT</name>
<dbReference type="AlphaFoldDB" id="A0AAN1SZ61"/>
<dbReference type="Pfam" id="PF07811">
    <property type="entry name" value="TadE"/>
    <property type="match status" value="1"/>
</dbReference>
<keyword evidence="1" id="KW-0472">Membrane</keyword>
<evidence type="ECO:0000313" key="3">
    <source>
        <dbReference type="EMBL" id="BBI99775.1"/>
    </source>
</evidence>
<dbReference type="EMBL" id="AP019536">
    <property type="protein sequence ID" value="BBI99775.1"/>
    <property type="molecule type" value="Genomic_DNA"/>
</dbReference>
<dbReference type="RefSeq" id="WP_212785023.1">
    <property type="nucleotide sequence ID" value="NZ_AP019536.1"/>
</dbReference>
<protein>
    <recommendedName>
        <fullName evidence="2">TadE-like domain-containing protein</fullName>
    </recommendedName>
</protein>
<evidence type="ECO:0000313" key="4">
    <source>
        <dbReference type="Proteomes" id="UP001319121"/>
    </source>
</evidence>
<feature type="domain" description="TadE-like" evidence="2">
    <location>
        <begin position="15"/>
        <end position="57"/>
    </location>
</feature>
<reference evidence="3 4" key="1">
    <citation type="submission" date="2019-03" db="EMBL/GenBank/DDBJ databases">
        <title>Complete genome sequence of Ferrigenium kumadai strain An22, a microaerophilic iron-oxidizing bacterium isolated from a paddy field soil.</title>
        <authorList>
            <person name="Watanabe T."/>
            <person name="Asakawa S."/>
        </authorList>
    </citation>
    <scope>NUCLEOTIDE SEQUENCE [LARGE SCALE GENOMIC DNA]</scope>
    <source>
        <strain evidence="3 4">An22</strain>
    </source>
</reference>
<dbReference type="KEGG" id="fku:FGKAn22_14680"/>
<dbReference type="Proteomes" id="UP001319121">
    <property type="component" value="Chromosome"/>
</dbReference>
<dbReference type="InterPro" id="IPR012495">
    <property type="entry name" value="TadE-like_dom"/>
</dbReference>
<gene>
    <name evidence="3" type="ORF">FGKAn22_14680</name>
</gene>
<keyword evidence="4" id="KW-1185">Reference proteome</keyword>
<keyword evidence="1" id="KW-0812">Transmembrane</keyword>
<organism evidence="3 4">
    <name type="scientific">Ferrigenium kumadai</name>
    <dbReference type="NCBI Taxonomy" id="1682490"/>
    <lineage>
        <taxon>Bacteria</taxon>
        <taxon>Pseudomonadati</taxon>
        <taxon>Pseudomonadota</taxon>
        <taxon>Betaproteobacteria</taxon>
        <taxon>Nitrosomonadales</taxon>
        <taxon>Gallionellaceae</taxon>
        <taxon>Ferrigenium</taxon>
    </lineage>
</organism>
<feature type="transmembrane region" description="Helical" evidence="1">
    <location>
        <begin position="21"/>
        <end position="45"/>
    </location>
</feature>
<evidence type="ECO:0000259" key="2">
    <source>
        <dbReference type="Pfam" id="PF07811"/>
    </source>
</evidence>
<accession>A0AAN1SZ61</accession>
<sequence length="167" mass="17761">MNKTKLTRWGRSERGAAAVEFALVLPVLLLVVGGAIEFGRAFWFYDSLAKVTRDAARYLTMVKCNAGESASDCNVRLVNVVANAKGMVTTAATAAGLSDFDDTKVEVRCDGSLCSAPAAVLGSTYVTVAVVDYGIRLGEWLPIGYLGEAAGYNLGIQPYTTMRYMGG</sequence>
<evidence type="ECO:0000256" key="1">
    <source>
        <dbReference type="SAM" id="Phobius"/>
    </source>
</evidence>
<keyword evidence="1" id="KW-1133">Transmembrane helix</keyword>